<feature type="compositionally biased region" description="Basic residues" evidence="3">
    <location>
        <begin position="1"/>
        <end position="11"/>
    </location>
</feature>
<dbReference type="NCBIfam" id="TIGR00253">
    <property type="entry name" value="RNA_bind_YhbY"/>
    <property type="match status" value="1"/>
</dbReference>
<dbReference type="PANTHER" id="PTHR40065:SF3">
    <property type="entry name" value="RNA-BINDING PROTEIN YHBY"/>
    <property type="match status" value="1"/>
</dbReference>
<dbReference type="InterPro" id="IPR035920">
    <property type="entry name" value="YhbY-like_sf"/>
</dbReference>
<dbReference type="InterPro" id="IPR017924">
    <property type="entry name" value="RNA-binding_YhbY"/>
</dbReference>
<feature type="region of interest" description="Disordered" evidence="3">
    <location>
        <begin position="1"/>
        <end position="20"/>
    </location>
</feature>
<dbReference type="SMART" id="SM01103">
    <property type="entry name" value="CRS1_YhbY"/>
    <property type="match status" value="1"/>
</dbReference>
<dbReference type="GO" id="GO:0003723">
    <property type="term" value="F:RNA binding"/>
    <property type="evidence" value="ECO:0007669"/>
    <property type="project" value="UniProtKB-UniRule"/>
</dbReference>
<dbReference type="SUPFAM" id="SSF75471">
    <property type="entry name" value="YhbY-like"/>
    <property type="match status" value="1"/>
</dbReference>
<dbReference type="NCBIfam" id="NF007669">
    <property type="entry name" value="PRK10343.1"/>
    <property type="match status" value="1"/>
</dbReference>
<dbReference type="InterPro" id="IPR051925">
    <property type="entry name" value="RNA-binding_domain"/>
</dbReference>
<evidence type="ECO:0000313" key="6">
    <source>
        <dbReference type="Proteomes" id="UP000254799"/>
    </source>
</evidence>
<feature type="domain" description="CRM" evidence="4">
    <location>
        <begin position="14"/>
        <end position="110"/>
    </location>
</feature>
<name>A0A377WS86_KLEPN</name>
<evidence type="ECO:0000256" key="1">
    <source>
        <dbReference type="ARBA" id="ARBA00022884"/>
    </source>
</evidence>
<evidence type="ECO:0000313" key="5">
    <source>
        <dbReference type="EMBL" id="STT56907.1"/>
    </source>
</evidence>
<dbReference type="PANTHER" id="PTHR40065">
    <property type="entry name" value="RNA-BINDING PROTEIN YHBY"/>
    <property type="match status" value="1"/>
</dbReference>
<gene>
    <name evidence="5" type="primary">yhbY</name>
    <name evidence="5" type="ORF">NCTC8849_05577</name>
</gene>
<dbReference type="InterPro" id="IPR001890">
    <property type="entry name" value="RNA-binding_CRM"/>
</dbReference>
<evidence type="ECO:0000256" key="3">
    <source>
        <dbReference type="SAM" id="MobiDB-lite"/>
    </source>
</evidence>
<keyword evidence="1 2" id="KW-0694">RNA-binding</keyword>
<dbReference type="AlphaFoldDB" id="A0A377WS86"/>
<dbReference type="EMBL" id="UGLC01000002">
    <property type="protein sequence ID" value="STT56907.1"/>
    <property type="molecule type" value="Genomic_DNA"/>
</dbReference>
<dbReference type="Gene3D" id="3.30.110.60">
    <property type="entry name" value="YhbY-like"/>
    <property type="match status" value="1"/>
</dbReference>
<accession>A0A377WS86</accession>
<reference evidence="5 6" key="1">
    <citation type="submission" date="2018-06" db="EMBL/GenBank/DDBJ databases">
        <authorList>
            <consortium name="Pathogen Informatics"/>
            <person name="Doyle S."/>
        </authorList>
    </citation>
    <scope>NUCLEOTIDE SEQUENCE [LARGE SCALE GENOMIC DNA]</scope>
    <source>
        <strain evidence="5 6">NCTC8849</strain>
    </source>
</reference>
<proteinExistence type="predicted"/>
<protein>
    <submittedName>
        <fullName evidence="5">RNA-binding protein YhbY</fullName>
    </submittedName>
</protein>
<organism evidence="5 6">
    <name type="scientific">Klebsiella pneumoniae</name>
    <dbReference type="NCBI Taxonomy" id="573"/>
    <lineage>
        <taxon>Bacteria</taxon>
        <taxon>Pseudomonadati</taxon>
        <taxon>Pseudomonadota</taxon>
        <taxon>Gammaproteobacteria</taxon>
        <taxon>Enterobacterales</taxon>
        <taxon>Enterobacteriaceae</taxon>
        <taxon>Klebsiella/Raoultella group</taxon>
        <taxon>Klebsiella</taxon>
        <taxon>Klebsiella pneumoniae complex</taxon>
    </lineage>
</organism>
<dbReference type="Pfam" id="PF01985">
    <property type="entry name" value="CRS1_YhbY"/>
    <property type="match status" value="1"/>
</dbReference>
<sequence length="136" mass="15175">MTRFQSQRKQKNTMNLSTKQKQHLKGLAHPLKPVVMLGNNGLTEGVLAEIEQALGHHELIKVKIASEDRETKALIVEAIVRETGACNVQVIGKTLVLYRPTPERKSRCHAKNILNLDTTLCKTRDFCGQASKMPCS</sequence>
<dbReference type="Proteomes" id="UP000254799">
    <property type="component" value="Unassembled WGS sequence"/>
</dbReference>
<evidence type="ECO:0000256" key="2">
    <source>
        <dbReference type="PROSITE-ProRule" id="PRU00626"/>
    </source>
</evidence>
<dbReference type="PROSITE" id="PS51295">
    <property type="entry name" value="CRM"/>
    <property type="match status" value="1"/>
</dbReference>
<evidence type="ECO:0000259" key="4">
    <source>
        <dbReference type="PROSITE" id="PS51295"/>
    </source>
</evidence>